<proteinExistence type="predicted"/>
<protein>
    <submittedName>
        <fullName evidence="1">Uncharacterized protein</fullName>
    </submittedName>
</protein>
<evidence type="ECO:0000313" key="1">
    <source>
        <dbReference type="EMBL" id="GAI79262.1"/>
    </source>
</evidence>
<reference evidence="1" key="1">
    <citation type="journal article" date="2014" name="Front. Microbiol.">
        <title>High frequency of phylogenetically diverse reductive dehalogenase-homologous genes in deep subseafloor sedimentary metagenomes.</title>
        <authorList>
            <person name="Kawai M."/>
            <person name="Futagami T."/>
            <person name="Toyoda A."/>
            <person name="Takaki Y."/>
            <person name="Nishi S."/>
            <person name="Hori S."/>
            <person name="Arai W."/>
            <person name="Tsubouchi T."/>
            <person name="Morono Y."/>
            <person name="Uchiyama I."/>
            <person name="Ito T."/>
            <person name="Fujiyama A."/>
            <person name="Inagaki F."/>
            <person name="Takami H."/>
        </authorList>
    </citation>
    <scope>NUCLEOTIDE SEQUENCE</scope>
    <source>
        <strain evidence="1">Expedition CK06-06</strain>
    </source>
</reference>
<comment type="caution">
    <text evidence="1">The sequence shown here is derived from an EMBL/GenBank/DDBJ whole genome shotgun (WGS) entry which is preliminary data.</text>
</comment>
<organism evidence="1">
    <name type="scientific">marine sediment metagenome</name>
    <dbReference type="NCBI Taxonomy" id="412755"/>
    <lineage>
        <taxon>unclassified sequences</taxon>
        <taxon>metagenomes</taxon>
        <taxon>ecological metagenomes</taxon>
    </lineage>
</organism>
<name>X1REV4_9ZZZZ</name>
<gene>
    <name evidence="1" type="ORF">S12H4_14027</name>
</gene>
<feature type="non-terminal residue" evidence="1">
    <location>
        <position position="1"/>
    </location>
</feature>
<accession>X1REV4</accession>
<dbReference type="AlphaFoldDB" id="X1REV4"/>
<sequence>DKYLSVPLTQGFFGTEFTERTLVQIQAKTDNVANSFYAWGEIAGKEYQK</sequence>
<dbReference type="EMBL" id="BARW01006677">
    <property type="protein sequence ID" value="GAI79262.1"/>
    <property type="molecule type" value="Genomic_DNA"/>
</dbReference>